<dbReference type="RefSeq" id="WP_067246200.1">
    <property type="nucleotide sequence ID" value="NZ_CP082781.1"/>
</dbReference>
<dbReference type="InterPro" id="IPR050490">
    <property type="entry name" value="Bact_solute-bd_prot1"/>
</dbReference>
<evidence type="ECO:0000256" key="1">
    <source>
        <dbReference type="SAM" id="SignalP"/>
    </source>
</evidence>
<gene>
    <name evidence="2" type="ORF">K8F61_13640</name>
</gene>
<dbReference type="Pfam" id="PF01547">
    <property type="entry name" value="SBP_bac_1"/>
    <property type="match status" value="1"/>
</dbReference>
<dbReference type="Proteomes" id="UP001199642">
    <property type="component" value="Chromosome"/>
</dbReference>
<dbReference type="SUPFAM" id="SSF53850">
    <property type="entry name" value="Periplasmic binding protein-like II"/>
    <property type="match status" value="1"/>
</dbReference>
<feature type="chain" id="PRO_5046485967" evidence="1">
    <location>
        <begin position="28"/>
        <end position="436"/>
    </location>
</feature>
<feature type="signal peptide" evidence="1">
    <location>
        <begin position="1"/>
        <end position="27"/>
    </location>
</feature>
<reference evidence="2 3" key="1">
    <citation type="submission" date="2023-01" db="EMBL/GenBank/DDBJ databases">
        <title>Characterization of estradiol degrading bacteria Microbacterium sp. MZT7 and reveal degrading genes through genome analysis.</title>
        <authorList>
            <person name="Hao P."/>
            <person name="Gao Y."/>
        </authorList>
    </citation>
    <scope>NUCLEOTIDE SEQUENCE [LARGE SCALE GENOMIC DNA]</scope>
    <source>
        <strain evidence="2 3">MZT7</strain>
    </source>
</reference>
<organism evidence="2 3">
    <name type="scientific">Microbacterium resistens</name>
    <dbReference type="NCBI Taxonomy" id="156977"/>
    <lineage>
        <taxon>Bacteria</taxon>
        <taxon>Bacillati</taxon>
        <taxon>Actinomycetota</taxon>
        <taxon>Actinomycetes</taxon>
        <taxon>Micrococcales</taxon>
        <taxon>Microbacteriaceae</taxon>
        <taxon>Microbacterium</taxon>
    </lineage>
</organism>
<dbReference type="EMBL" id="CP082781">
    <property type="protein sequence ID" value="UGS25698.1"/>
    <property type="molecule type" value="Genomic_DNA"/>
</dbReference>
<keyword evidence="1" id="KW-0732">Signal</keyword>
<evidence type="ECO:0000313" key="2">
    <source>
        <dbReference type="EMBL" id="UGS25698.1"/>
    </source>
</evidence>
<name>A0ABY3RNZ4_9MICO</name>
<dbReference type="PANTHER" id="PTHR43649">
    <property type="entry name" value="ARABINOSE-BINDING PROTEIN-RELATED"/>
    <property type="match status" value="1"/>
</dbReference>
<dbReference type="Gene3D" id="3.40.190.10">
    <property type="entry name" value="Periplasmic binding protein-like II"/>
    <property type="match status" value="1"/>
</dbReference>
<evidence type="ECO:0000313" key="3">
    <source>
        <dbReference type="Proteomes" id="UP001199642"/>
    </source>
</evidence>
<protein>
    <submittedName>
        <fullName evidence="2">Extracellular solute-binding protein</fullName>
    </submittedName>
</protein>
<sequence>MKTKAFRRLGRTTKTVAIVGAAAVALAGCTGAGGGDSADGVVKLTFLSHYGSEPFKSGIGALIDQWNEENPKIQVVSQAVNFDELLTTLNVRQTGGRGADVFSSYSLWGGQLAKNNVLAEPPADVAKDIETNYSQAALDSVTTGDGEILGYPTEFNTYALFYNKKLLQEAGYDAPPASWDELKAAAEATTKKDGSGNVTVQGLSVIQDGDNHTVHPFLSLLDAAGGEFLAADGSSAMDDTAEQTMALEAELAASGATDTSIMPTKAFPTGGVAMAIQAGWWIGSLKNSMGDDYANVGVAPVPGPKAGDTGSLAYSFFTGVNSGSKHQKEAWEFLSWLNSHQTDAGVTGLGTFLADQGLIPPRKDDAATLGPEFLAKDPNLKAVYDAADYAMAESNAPNAYEAKTSTNVALNEILVNGADAAKTFSKLVAEIDAQVK</sequence>
<dbReference type="PANTHER" id="PTHR43649:SF12">
    <property type="entry name" value="DIACETYLCHITOBIOSE BINDING PROTEIN DASA"/>
    <property type="match status" value="1"/>
</dbReference>
<dbReference type="InterPro" id="IPR006059">
    <property type="entry name" value="SBP"/>
</dbReference>
<proteinExistence type="predicted"/>
<accession>A0ABY3RNZ4</accession>
<keyword evidence="3" id="KW-1185">Reference proteome</keyword>
<dbReference type="PROSITE" id="PS51257">
    <property type="entry name" value="PROKAR_LIPOPROTEIN"/>
    <property type="match status" value="1"/>
</dbReference>